<reference evidence="4" key="1">
    <citation type="journal article" date="2023" name="Mol. Phylogenet. Evol.">
        <title>Genome-scale phylogeny and comparative genomics of the fungal order Sordariales.</title>
        <authorList>
            <person name="Hensen N."/>
            <person name="Bonometti L."/>
            <person name="Westerberg I."/>
            <person name="Brannstrom I.O."/>
            <person name="Guillou S."/>
            <person name="Cros-Aarteil S."/>
            <person name="Calhoun S."/>
            <person name="Haridas S."/>
            <person name="Kuo A."/>
            <person name="Mondo S."/>
            <person name="Pangilinan J."/>
            <person name="Riley R."/>
            <person name="LaButti K."/>
            <person name="Andreopoulos B."/>
            <person name="Lipzen A."/>
            <person name="Chen C."/>
            <person name="Yan M."/>
            <person name="Daum C."/>
            <person name="Ng V."/>
            <person name="Clum A."/>
            <person name="Steindorff A."/>
            <person name="Ohm R.A."/>
            <person name="Martin F."/>
            <person name="Silar P."/>
            <person name="Natvig D.O."/>
            <person name="Lalanne C."/>
            <person name="Gautier V."/>
            <person name="Ament-Velasquez S.L."/>
            <person name="Kruys A."/>
            <person name="Hutchinson M.I."/>
            <person name="Powell A.J."/>
            <person name="Barry K."/>
            <person name="Miller A.N."/>
            <person name="Grigoriev I.V."/>
            <person name="Debuchy R."/>
            <person name="Gladieux P."/>
            <person name="Hiltunen Thoren M."/>
            <person name="Johannesson H."/>
        </authorList>
    </citation>
    <scope>NUCLEOTIDE SEQUENCE</scope>
    <source>
        <strain evidence="4">CBS 118394</strain>
    </source>
</reference>
<feature type="non-terminal residue" evidence="4">
    <location>
        <position position="1"/>
    </location>
</feature>
<dbReference type="SMART" id="SM00248">
    <property type="entry name" value="ANK"/>
    <property type="match status" value="3"/>
</dbReference>
<protein>
    <submittedName>
        <fullName evidence="4">Ankyrin repeat-containing domain protein</fullName>
    </submittedName>
</protein>
<gene>
    <name evidence="4" type="ORF">B0H66DRAFT_461830</name>
</gene>
<dbReference type="EMBL" id="JAUEDM010000007">
    <property type="protein sequence ID" value="KAK3313625.1"/>
    <property type="molecule type" value="Genomic_DNA"/>
</dbReference>
<name>A0AAE0LZS9_9PEZI</name>
<evidence type="ECO:0000256" key="2">
    <source>
        <dbReference type="ARBA" id="ARBA00023043"/>
    </source>
</evidence>
<keyword evidence="1" id="KW-0677">Repeat</keyword>
<keyword evidence="5" id="KW-1185">Reference proteome</keyword>
<feature type="repeat" description="ANK" evidence="3">
    <location>
        <begin position="32"/>
        <end position="64"/>
    </location>
</feature>
<evidence type="ECO:0000313" key="4">
    <source>
        <dbReference type="EMBL" id="KAK3313625.1"/>
    </source>
</evidence>
<dbReference type="InterPro" id="IPR002110">
    <property type="entry name" value="Ankyrin_rpt"/>
</dbReference>
<comment type="caution">
    <text evidence="4">The sequence shown here is derived from an EMBL/GenBank/DDBJ whole genome shotgun (WGS) entry which is preliminary data.</text>
</comment>
<evidence type="ECO:0000256" key="3">
    <source>
        <dbReference type="PROSITE-ProRule" id="PRU00023"/>
    </source>
</evidence>
<organism evidence="4 5">
    <name type="scientific">Apodospora peruviana</name>
    <dbReference type="NCBI Taxonomy" id="516989"/>
    <lineage>
        <taxon>Eukaryota</taxon>
        <taxon>Fungi</taxon>
        <taxon>Dikarya</taxon>
        <taxon>Ascomycota</taxon>
        <taxon>Pezizomycotina</taxon>
        <taxon>Sordariomycetes</taxon>
        <taxon>Sordariomycetidae</taxon>
        <taxon>Sordariales</taxon>
        <taxon>Lasiosphaeriaceae</taxon>
        <taxon>Apodospora</taxon>
    </lineage>
</organism>
<dbReference type="PROSITE" id="PS50088">
    <property type="entry name" value="ANK_REPEAT"/>
    <property type="match status" value="3"/>
</dbReference>
<accession>A0AAE0LZS9</accession>
<feature type="repeat" description="ANK" evidence="3">
    <location>
        <begin position="65"/>
        <end position="88"/>
    </location>
</feature>
<evidence type="ECO:0000256" key="1">
    <source>
        <dbReference type="ARBA" id="ARBA00022737"/>
    </source>
</evidence>
<evidence type="ECO:0000313" key="5">
    <source>
        <dbReference type="Proteomes" id="UP001283341"/>
    </source>
</evidence>
<dbReference type="Pfam" id="PF12796">
    <property type="entry name" value="Ank_2"/>
    <property type="match status" value="1"/>
</dbReference>
<dbReference type="Proteomes" id="UP001283341">
    <property type="component" value="Unassembled WGS sequence"/>
</dbReference>
<dbReference type="PANTHER" id="PTHR24166">
    <property type="entry name" value="ROLLING PEBBLES, ISOFORM B"/>
    <property type="match status" value="1"/>
</dbReference>
<dbReference type="Pfam" id="PF00023">
    <property type="entry name" value="Ank"/>
    <property type="match status" value="1"/>
</dbReference>
<dbReference type="PROSITE" id="PS50297">
    <property type="entry name" value="ANK_REP_REGION"/>
    <property type="match status" value="3"/>
</dbReference>
<dbReference type="Gene3D" id="1.25.40.20">
    <property type="entry name" value="Ankyrin repeat-containing domain"/>
    <property type="match status" value="1"/>
</dbReference>
<dbReference type="InterPro" id="IPR036770">
    <property type="entry name" value="Ankyrin_rpt-contain_sf"/>
</dbReference>
<dbReference type="AlphaFoldDB" id="A0AAE0LZS9"/>
<feature type="repeat" description="ANK" evidence="3">
    <location>
        <begin position="1"/>
        <end position="24"/>
    </location>
</feature>
<feature type="non-terminal residue" evidence="4">
    <location>
        <position position="88"/>
    </location>
</feature>
<reference evidence="4" key="2">
    <citation type="submission" date="2023-06" db="EMBL/GenBank/DDBJ databases">
        <authorList>
            <consortium name="Lawrence Berkeley National Laboratory"/>
            <person name="Haridas S."/>
            <person name="Hensen N."/>
            <person name="Bonometti L."/>
            <person name="Westerberg I."/>
            <person name="Brannstrom I.O."/>
            <person name="Guillou S."/>
            <person name="Cros-Aarteil S."/>
            <person name="Calhoun S."/>
            <person name="Kuo A."/>
            <person name="Mondo S."/>
            <person name="Pangilinan J."/>
            <person name="Riley R."/>
            <person name="Labutti K."/>
            <person name="Andreopoulos B."/>
            <person name="Lipzen A."/>
            <person name="Chen C."/>
            <person name="Yanf M."/>
            <person name="Daum C."/>
            <person name="Ng V."/>
            <person name="Clum A."/>
            <person name="Steindorff A."/>
            <person name="Ohm R."/>
            <person name="Martin F."/>
            <person name="Silar P."/>
            <person name="Natvig D."/>
            <person name="Lalanne C."/>
            <person name="Gautier V."/>
            <person name="Ament-Velasquez S.L."/>
            <person name="Kruys A."/>
            <person name="Hutchinson M.I."/>
            <person name="Powell A.J."/>
            <person name="Barry K."/>
            <person name="Miller A.N."/>
            <person name="Grigoriev I.V."/>
            <person name="Debuchy R."/>
            <person name="Gladieux P."/>
            <person name="Thoren M.H."/>
            <person name="Johannesson H."/>
        </authorList>
    </citation>
    <scope>NUCLEOTIDE SEQUENCE</scope>
    <source>
        <strain evidence="4">CBS 118394</strain>
    </source>
</reference>
<dbReference type="InterPro" id="IPR050889">
    <property type="entry name" value="Dendritic_Spine_Reg/Scaffold"/>
</dbReference>
<keyword evidence="2 3" id="KW-0040">ANK repeat</keyword>
<dbReference type="PANTHER" id="PTHR24166:SF48">
    <property type="entry name" value="PROTEIN VAPYRIN"/>
    <property type="match status" value="1"/>
</dbReference>
<dbReference type="SUPFAM" id="SSF48403">
    <property type="entry name" value="Ankyrin repeat"/>
    <property type="match status" value="1"/>
</dbReference>
<proteinExistence type="predicted"/>
<sequence length="88" mass="9569">TPLHIAAHKGHVKIVQLLVQQNPDGRNDKDSDGMTPLMLAVLGGHEDVASVLLLKGARVPDTDRQGRSSLHLAVEQGHESMLRLLLDH</sequence>